<feature type="domain" description="Beta-trefoil DNA-binding" evidence="14">
    <location>
        <begin position="528"/>
        <end position="677"/>
    </location>
</feature>
<dbReference type="GO" id="GO:0000978">
    <property type="term" value="F:RNA polymerase II cis-regulatory region sequence-specific DNA binding"/>
    <property type="evidence" value="ECO:0007669"/>
    <property type="project" value="InterPro"/>
</dbReference>
<dbReference type="InterPro" id="IPR008967">
    <property type="entry name" value="p53-like_TF_DNA-bd_sf"/>
</dbReference>
<dbReference type="SUPFAM" id="SSF81296">
    <property type="entry name" value="E set domains"/>
    <property type="match status" value="1"/>
</dbReference>
<evidence type="ECO:0000256" key="8">
    <source>
        <dbReference type="ARBA" id="ARBA00023159"/>
    </source>
</evidence>
<evidence type="ECO:0000256" key="7">
    <source>
        <dbReference type="ARBA" id="ARBA00023125"/>
    </source>
</evidence>
<feature type="region of interest" description="Disordered" evidence="11">
    <location>
        <begin position="190"/>
        <end position="213"/>
    </location>
</feature>
<dbReference type="Pfam" id="PF09270">
    <property type="entry name" value="BTD"/>
    <property type="match status" value="1"/>
</dbReference>
<dbReference type="Gene3D" id="2.60.40.10">
    <property type="entry name" value="Immunoglobulins"/>
    <property type="match status" value="1"/>
</dbReference>
<feature type="compositionally biased region" description="Gly residues" evidence="11">
    <location>
        <begin position="348"/>
        <end position="359"/>
    </location>
</feature>
<evidence type="ECO:0000313" key="16">
    <source>
        <dbReference type="Proteomes" id="UP001283361"/>
    </source>
</evidence>
<keyword evidence="12" id="KW-1133">Transmembrane helix</keyword>
<dbReference type="EMBL" id="JAWDGP010000832">
    <property type="protein sequence ID" value="KAK3796895.1"/>
    <property type="molecule type" value="Genomic_DNA"/>
</dbReference>
<dbReference type="GO" id="GO:0005654">
    <property type="term" value="C:nucleoplasm"/>
    <property type="evidence" value="ECO:0007669"/>
    <property type="project" value="UniProtKB-ARBA"/>
</dbReference>
<feature type="region of interest" description="Disordered" evidence="11">
    <location>
        <begin position="300"/>
        <end position="368"/>
    </location>
</feature>
<comment type="subcellular location">
    <subcellularLocation>
        <location evidence="1">Nucleus</location>
    </subcellularLocation>
</comment>
<dbReference type="Pfam" id="PF09271">
    <property type="entry name" value="LAG1-DNAbind"/>
    <property type="match status" value="1"/>
</dbReference>
<gene>
    <name evidence="15" type="ORF">RRG08_055729</name>
</gene>
<keyword evidence="10" id="KW-0539">Nucleus</keyword>
<dbReference type="GO" id="GO:0007219">
    <property type="term" value="P:Notch signaling pathway"/>
    <property type="evidence" value="ECO:0007669"/>
    <property type="project" value="UniProtKB-KW"/>
</dbReference>
<keyword evidence="6" id="KW-0805">Transcription regulation</keyword>
<feature type="transmembrane region" description="Helical" evidence="12">
    <location>
        <begin position="6"/>
        <end position="26"/>
    </location>
</feature>
<evidence type="ECO:0000256" key="10">
    <source>
        <dbReference type="ARBA" id="ARBA00023242"/>
    </source>
</evidence>
<dbReference type="FunFam" id="2.60.40.1450:FF:000001">
    <property type="entry name" value="Recombining binding protein suppressor of hairless"/>
    <property type="match status" value="1"/>
</dbReference>
<feature type="compositionally biased region" description="Pro residues" evidence="11">
    <location>
        <begin position="305"/>
        <end position="315"/>
    </location>
</feature>
<dbReference type="SUPFAM" id="SSF110217">
    <property type="entry name" value="DNA-binding protein LAG-1 (CSL)"/>
    <property type="match status" value="1"/>
</dbReference>
<dbReference type="Gene3D" id="2.80.10.50">
    <property type="match status" value="1"/>
</dbReference>
<dbReference type="InterPro" id="IPR038007">
    <property type="entry name" value="RBP-Jkappa_IPT"/>
</dbReference>
<keyword evidence="4" id="KW-0677">Repeat</keyword>
<dbReference type="FunFam" id="2.60.40.10:FF:000074">
    <property type="entry name" value="Recombining binding protein suppressor of hairless, putative"/>
    <property type="match status" value="1"/>
</dbReference>
<dbReference type="InterPro" id="IPR015350">
    <property type="entry name" value="Beta-trefoil_DNA-bd_dom"/>
</dbReference>
<evidence type="ECO:0000256" key="11">
    <source>
        <dbReference type="SAM" id="MobiDB-lite"/>
    </source>
</evidence>
<keyword evidence="3" id="KW-0678">Repressor</keyword>
<evidence type="ECO:0000259" key="14">
    <source>
        <dbReference type="SMART" id="SM01268"/>
    </source>
</evidence>
<protein>
    <submittedName>
        <fullName evidence="15">Uncharacterized protein</fullName>
    </submittedName>
</protein>
<dbReference type="GO" id="GO:0048513">
    <property type="term" value="P:animal organ development"/>
    <property type="evidence" value="ECO:0007669"/>
    <property type="project" value="UniProtKB-ARBA"/>
</dbReference>
<dbReference type="GO" id="GO:0000122">
    <property type="term" value="P:negative regulation of transcription by RNA polymerase II"/>
    <property type="evidence" value="ECO:0007669"/>
    <property type="project" value="UniProtKB-ARBA"/>
</dbReference>
<dbReference type="AlphaFoldDB" id="A0AAE1AZA5"/>
<dbReference type="FunFam" id="2.80.10.50:FF:000003">
    <property type="entry name" value="recombining binding protein suppressor of hairless"/>
    <property type="match status" value="1"/>
</dbReference>
<proteinExistence type="inferred from homology"/>
<dbReference type="GO" id="GO:0005667">
    <property type="term" value="C:transcription regulator complex"/>
    <property type="evidence" value="ECO:0007669"/>
    <property type="project" value="UniProtKB-ARBA"/>
</dbReference>
<dbReference type="InterPro" id="IPR036358">
    <property type="entry name" value="BTD_sf"/>
</dbReference>
<keyword evidence="12" id="KW-0472">Membrane</keyword>
<keyword evidence="7" id="KW-0238">DNA-binding</keyword>
<evidence type="ECO:0000256" key="3">
    <source>
        <dbReference type="ARBA" id="ARBA00022491"/>
    </source>
</evidence>
<feature type="compositionally biased region" description="Low complexity" evidence="11">
    <location>
        <begin position="198"/>
        <end position="208"/>
    </location>
</feature>
<dbReference type="PANTHER" id="PTHR10665">
    <property type="entry name" value="RECOMBINING BINDING PROTEIN SUPPRESSOR OF HAIRLESS"/>
    <property type="match status" value="1"/>
</dbReference>
<dbReference type="InterPro" id="IPR037095">
    <property type="entry name" value="RBP-J/Cbf11_DNA-bd_sf"/>
</dbReference>
<feature type="domain" description="RBP-J/Cbf11/Cbf12 DNA binding" evidence="13">
    <location>
        <begin position="394"/>
        <end position="527"/>
    </location>
</feature>
<evidence type="ECO:0000256" key="1">
    <source>
        <dbReference type="ARBA" id="ARBA00004123"/>
    </source>
</evidence>
<dbReference type="SMART" id="SM01267">
    <property type="entry name" value="LAG1_DNAbind"/>
    <property type="match status" value="1"/>
</dbReference>
<dbReference type="Pfam" id="PF20144">
    <property type="entry name" value="TIG_SUH"/>
    <property type="match status" value="1"/>
</dbReference>
<dbReference type="GO" id="GO:0001228">
    <property type="term" value="F:DNA-binding transcription activator activity, RNA polymerase II-specific"/>
    <property type="evidence" value="ECO:0007669"/>
    <property type="project" value="InterPro"/>
</dbReference>
<dbReference type="Gene3D" id="2.60.40.1450">
    <property type="entry name" value="LAG1, DNA binding domain"/>
    <property type="match status" value="1"/>
</dbReference>
<feature type="region of interest" description="Disordered" evidence="11">
    <location>
        <begin position="251"/>
        <end position="279"/>
    </location>
</feature>
<dbReference type="InterPro" id="IPR040159">
    <property type="entry name" value="CLS_fam"/>
</dbReference>
<comment type="similarity">
    <text evidence="2">Belongs to the Su(H) family.</text>
</comment>
<evidence type="ECO:0000256" key="9">
    <source>
        <dbReference type="ARBA" id="ARBA00023163"/>
    </source>
</evidence>
<dbReference type="InterPro" id="IPR015351">
    <property type="entry name" value="RBP-J/Cbf11/Cbf12_DNA-bd"/>
</dbReference>
<dbReference type="Proteomes" id="UP001283361">
    <property type="component" value="Unassembled WGS sequence"/>
</dbReference>
<keyword evidence="9" id="KW-0804">Transcription</keyword>
<keyword evidence="5" id="KW-0914">Notch signaling pathway</keyword>
<sequence length="829" mass="91979">MLTVYSDFWVLVWLLLCDLPISWFLLQRLYMSSTGYKVSEGVPVTQQQHLSQHHEVRATLTRHDLHYSIQADQHAFASALAGQGVVRRSSPPLFQEHHQNHNSQHPLQQFHNGQAEHQQFHLDSPELNMSLGGPMTTARRGAPPPPLTLSDPHNQALGLVEHHMAHHLPPATTASGGISDNPVDLSNAKLAAHHHHQQQQQQHQQLQQLHRKDERHYDQDAYFQQQHLIQQHQQHHHHHHHQQQTNSVITVGIPDQSHDGGGSHLLGGSLTPPDKLSGDLVSLPGLPSPTSLDGMAAITSTMQAPPSPQPTPPPVSNTSSGGLPPPPHSSASHNSTAQPMEVDRSEDGGGGVRGTGGGALYPSSNNTAMLGSFQDQRLTREAMRNYLRTRDDQTLVILHAKVAQKSYGNEKRFFCPPPCIYLFGSGWREKQEEMEREGASEQDTQVCAFMGIGNSDQEMVQLNIEGKVDQYCAAKILYISDSDKRKHFMLTVKMFYGNGQDIGVFQSKRIKVISKPSKKKQSLKNADLCIASGTKVALFNRLRSQTVSTRYLHVENGNFHASSTQWGAFTIHLLDDDEGESEEFTVKDGYIHYGSTVKLVCSVTGMALPRLIIRKVDKQMSLLDADDPVSQLHKCAFYLKDTERMYLCLSQERIIQFQATPCPKEAHREMINDGASWTIISTDKAEYTFYEGMGPVSNPVTPVPVVNSLNINGGGDVAMLELNGENFTAALKVWFGEVEAETMYRCEDSMLCVVPDISAFRSGGGRWVRQPLQVPVSLVRCDGVIYSTGLMFTYTPEPGPHQHCKEVDRILGRTPASPDSTSNNLNSTL</sequence>
<dbReference type="SMART" id="SM01268">
    <property type="entry name" value="BTD"/>
    <property type="match status" value="1"/>
</dbReference>
<keyword evidence="8" id="KW-0010">Activator</keyword>
<evidence type="ECO:0000256" key="6">
    <source>
        <dbReference type="ARBA" id="ARBA00023015"/>
    </source>
</evidence>
<name>A0AAE1AZA5_9GAST</name>
<dbReference type="InterPro" id="IPR014756">
    <property type="entry name" value="Ig_E-set"/>
</dbReference>
<comment type="caution">
    <text evidence="15">The sequence shown here is derived from an EMBL/GenBank/DDBJ whole genome shotgun (WGS) entry which is preliminary data.</text>
</comment>
<dbReference type="InterPro" id="IPR013783">
    <property type="entry name" value="Ig-like_fold"/>
</dbReference>
<keyword evidence="12" id="KW-0812">Transmembrane</keyword>
<accession>A0AAE1AZA5</accession>
<dbReference type="CDD" id="cd01176">
    <property type="entry name" value="IPT_RBP-Jkappa"/>
    <property type="match status" value="1"/>
</dbReference>
<evidence type="ECO:0000259" key="13">
    <source>
        <dbReference type="SMART" id="SM01267"/>
    </source>
</evidence>
<keyword evidence="16" id="KW-1185">Reference proteome</keyword>
<reference evidence="15" key="1">
    <citation type="journal article" date="2023" name="G3 (Bethesda)">
        <title>A reference genome for the long-term kleptoplast-retaining sea slug Elysia crispata morphotype clarki.</title>
        <authorList>
            <person name="Eastman K.E."/>
            <person name="Pendleton A.L."/>
            <person name="Shaikh M.A."/>
            <person name="Suttiyut T."/>
            <person name="Ogas R."/>
            <person name="Tomko P."/>
            <person name="Gavelis G."/>
            <person name="Widhalm J.R."/>
            <person name="Wisecaver J.H."/>
        </authorList>
    </citation>
    <scope>NUCLEOTIDE SEQUENCE</scope>
    <source>
        <strain evidence="15">ECLA1</strain>
    </source>
</reference>
<evidence type="ECO:0000313" key="15">
    <source>
        <dbReference type="EMBL" id="KAK3796895.1"/>
    </source>
</evidence>
<evidence type="ECO:0000256" key="2">
    <source>
        <dbReference type="ARBA" id="ARBA00009704"/>
    </source>
</evidence>
<evidence type="ECO:0000256" key="4">
    <source>
        <dbReference type="ARBA" id="ARBA00022737"/>
    </source>
</evidence>
<evidence type="ECO:0000256" key="5">
    <source>
        <dbReference type="ARBA" id="ARBA00022976"/>
    </source>
</evidence>
<evidence type="ECO:0000256" key="12">
    <source>
        <dbReference type="SAM" id="Phobius"/>
    </source>
</evidence>
<organism evidence="15 16">
    <name type="scientific">Elysia crispata</name>
    <name type="common">lettuce slug</name>
    <dbReference type="NCBI Taxonomy" id="231223"/>
    <lineage>
        <taxon>Eukaryota</taxon>
        <taxon>Metazoa</taxon>
        <taxon>Spiralia</taxon>
        <taxon>Lophotrochozoa</taxon>
        <taxon>Mollusca</taxon>
        <taxon>Gastropoda</taxon>
        <taxon>Heterobranchia</taxon>
        <taxon>Euthyneura</taxon>
        <taxon>Panpulmonata</taxon>
        <taxon>Sacoglossa</taxon>
        <taxon>Placobranchoidea</taxon>
        <taxon>Plakobranchidae</taxon>
        <taxon>Elysia</taxon>
    </lineage>
</organism>
<dbReference type="SUPFAM" id="SSF49417">
    <property type="entry name" value="p53-like transcription factors"/>
    <property type="match status" value="1"/>
</dbReference>